<dbReference type="Gene3D" id="3.80.10.10">
    <property type="entry name" value="Ribonuclease Inhibitor"/>
    <property type="match status" value="3"/>
</dbReference>
<dbReference type="Proteomes" id="UP000800093">
    <property type="component" value="Unassembled WGS sequence"/>
</dbReference>
<dbReference type="GO" id="GO:1902412">
    <property type="term" value="P:regulation of mitotic cytokinesis"/>
    <property type="evidence" value="ECO:0007669"/>
    <property type="project" value="TreeGrafter"/>
</dbReference>
<dbReference type="InterPro" id="IPR001611">
    <property type="entry name" value="Leu-rich_rpt"/>
</dbReference>
<feature type="compositionally biased region" description="Polar residues" evidence="3">
    <location>
        <begin position="78"/>
        <end position="110"/>
    </location>
</feature>
<proteinExistence type="predicted"/>
<dbReference type="OrthoDB" id="7451790at2759"/>
<dbReference type="PROSITE" id="PS51450">
    <property type="entry name" value="LRR"/>
    <property type="match status" value="4"/>
</dbReference>
<evidence type="ECO:0000313" key="5">
    <source>
        <dbReference type="Proteomes" id="UP000800093"/>
    </source>
</evidence>
<keyword evidence="1" id="KW-0433">Leucine-rich repeat</keyword>
<comment type="caution">
    <text evidence="4">The sequence shown here is derived from an EMBL/GenBank/DDBJ whole genome shotgun (WGS) entry which is preliminary data.</text>
</comment>
<reference evidence="5" key="1">
    <citation type="journal article" date="2020" name="Stud. Mycol.">
        <title>101 Dothideomycetes genomes: A test case for predicting lifestyles and emergence of pathogens.</title>
        <authorList>
            <person name="Haridas S."/>
            <person name="Albert R."/>
            <person name="Binder M."/>
            <person name="Bloem J."/>
            <person name="LaButti K."/>
            <person name="Salamov A."/>
            <person name="Andreopoulos B."/>
            <person name="Baker S."/>
            <person name="Barry K."/>
            <person name="Bills G."/>
            <person name="Bluhm B."/>
            <person name="Cannon C."/>
            <person name="Castanera R."/>
            <person name="Culley D."/>
            <person name="Daum C."/>
            <person name="Ezra D."/>
            <person name="Gonzalez J."/>
            <person name="Henrissat B."/>
            <person name="Kuo A."/>
            <person name="Liang C."/>
            <person name="Lipzen A."/>
            <person name="Lutzoni F."/>
            <person name="Magnuson J."/>
            <person name="Mondo S."/>
            <person name="Nolan M."/>
            <person name="Ohm R."/>
            <person name="Pangilinan J."/>
            <person name="Park H.-J."/>
            <person name="Ramirez L."/>
            <person name="Alfaro M."/>
            <person name="Sun H."/>
            <person name="Tritt A."/>
            <person name="Yoshinaga Y."/>
            <person name="Zwiers L.-H."/>
            <person name="Turgeon B."/>
            <person name="Goodwin S."/>
            <person name="Spatafora J."/>
            <person name="Crous P."/>
            <person name="Grigoriev I."/>
        </authorList>
    </citation>
    <scope>NUCLEOTIDE SEQUENCE [LARGE SCALE GENOMIC DNA]</scope>
    <source>
        <strain evidence="5">CBS 304.66</strain>
    </source>
</reference>
<feature type="compositionally biased region" description="Basic and acidic residues" evidence="3">
    <location>
        <begin position="851"/>
        <end position="862"/>
    </location>
</feature>
<feature type="compositionally biased region" description="Basic residues" evidence="3">
    <location>
        <begin position="41"/>
        <end position="52"/>
    </location>
</feature>
<feature type="region of interest" description="Disordered" evidence="3">
    <location>
        <begin position="304"/>
        <end position="326"/>
    </location>
</feature>
<feature type="region of interest" description="Disordered" evidence="3">
    <location>
        <begin position="363"/>
        <end position="401"/>
    </location>
</feature>
<feature type="region of interest" description="Disordered" evidence="3">
    <location>
        <begin position="1054"/>
        <end position="1083"/>
    </location>
</feature>
<dbReference type="InterPro" id="IPR052574">
    <property type="entry name" value="CDIRP"/>
</dbReference>
<organism evidence="4 5">
    <name type="scientific">Lojkania enalia</name>
    <dbReference type="NCBI Taxonomy" id="147567"/>
    <lineage>
        <taxon>Eukaryota</taxon>
        <taxon>Fungi</taxon>
        <taxon>Dikarya</taxon>
        <taxon>Ascomycota</taxon>
        <taxon>Pezizomycotina</taxon>
        <taxon>Dothideomycetes</taxon>
        <taxon>Pleosporomycetidae</taxon>
        <taxon>Pleosporales</taxon>
        <taxon>Pleosporales incertae sedis</taxon>
        <taxon>Lojkania</taxon>
    </lineage>
</organism>
<evidence type="ECO:0000313" key="4">
    <source>
        <dbReference type="EMBL" id="KAF2267116.1"/>
    </source>
</evidence>
<evidence type="ECO:0000256" key="3">
    <source>
        <dbReference type="SAM" id="MobiDB-lite"/>
    </source>
</evidence>
<feature type="region of interest" description="Disordered" evidence="3">
    <location>
        <begin position="1104"/>
        <end position="1135"/>
    </location>
</feature>
<dbReference type="InterPro" id="IPR032675">
    <property type="entry name" value="LRR_dom_sf"/>
</dbReference>
<dbReference type="EMBL" id="ML986594">
    <property type="protein sequence ID" value="KAF2267116.1"/>
    <property type="molecule type" value="Genomic_DNA"/>
</dbReference>
<keyword evidence="2" id="KW-0677">Repeat</keyword>
<feature type="region of interest" description="Disordered" evidence="3">
    <location>
        <begin position="841"/>
        <end position="862"/>
    </location>
</feature>
<dbReference type="PANTHER" id="PTHR47566">
    <property type="match status" value="1"/>
</dbReference>
<evidence type="ECO:0000256" key="2">
    <source>
        <dbReference type="ARBA" id="ARBA00022737"/>
    </source>
</evidence>
<feature type="region of interest" description="Disordered" evidence="3">
    <location>
        <begin position="1"/>
        <end position="53"/>
    </location>
</feature>
<dbReference type="SMART" id="SM00365">
    <property type="entry name" value="LRR_SD22"/>
    <property type="match status" value="3"/>
</dbReference>
<feature type="compositionally biased region" description="Polar residues" evidence="3">
    <location>
        <begin position="1104"/>
        <end position="1115"/>
    </location>
</feature>
<accession>A0A9P4N8X8</accession>
<feature type="compositionally biased region" description="Basic and acidic residues" evidence="3">
    <location>
        <begin position="922"/>
        <end position="937"/>
    </location>
</feature>
<evidence type="ECO:0000256" key="1">
    <source>
        <dbReference type="ARBA" id="ARBA00022614"/>
    </source>
</evidence>
<dbReference type="SUPFAM" id="SSF52058">
    <property type="entry name" value="L domain-like"/>
    <property type="match status" value="1"/>
</dbReference>
<dbReference type="GO" id="GO:0031028">
    <property type="term" value="P:septation initiation signaling"/>
    <property type="evidence" value="ECO:0007669"/>
    <property type="project" value="TreeGrafter"/>
</dbReference>
<dbReference type="GO" id="GO:0061499">
    <property type="term" value="C:outer plaque of mitotic spindle pole body"/>
    <property type="evidence" value="ECO:0007669"/>
    <property type="project" value="TreeGrafter"/>
</dbReference>
<feature type="region of interest" description="Disordered" evidence="3">
    <location>
        <begin position="470"/>
        <end position="494"/>
    </location>
</feature>
<dbReference type="GO" id="GO:0035591">
    <property type="term" value="F:signaling adaptor activity"/>
    <property type="evidence" value="ECO:0007669"/>
    <property type="project" value="TreeGrafter"/>
</dbReference>
<feature type="region of interest" description="Disordered" evidence="3">
    <location>
        <begin position="76"/>
        <end position="110"/>
    </location>
</feature>
<feature type="compositionally biased region" description="Polar residues" evidence="3">
    <location>
        <begin position="18"/>
        <end position="35"/>
    </location>
</feature>
<gene>
    <name evidence="4" type="ORF">CC78DRAFT_566508</name>
</gene>
<feature type="compositionally biased region" description="Polar residues" evidence="3">
    <location>
        <begin position="598"/>
        <end position="628"/>
    </location>
</feature>
<dbReference type="PANTHER" id="PTHR47566:SF1">
    <property type="entry name" value="PROTEIN NUD1"/>
    <property type="match status" value="1"/>
</dbReference>
<feature type="region of interest" description="Disordered" evidence="3">
    <location>
        <begin position="922"/>
        <end position="968"/>
    </location>
</feature>
<name>A0A9P4N8X8_9PLEO</name>
<evidence type="ECO:0008006" key="6">
    <source>
        <dbReference type="Google" id="ProtNLM"/>
    </source>
</evidence>
<feature type="compositionally biased region" description="Basic and acidic residues" evidence="3">
    <location>
        <begin position="579"/>
        <end position="591"/>
    </location>
</feature>
<sequence length="1775" mass="198007">MKPWLEDLSEEWIPQPTPTQEIGNSEEPSAPCVSQSVPSKPRSRLPRLRHSSRSLSEIQVRHIVKNGHLYYKPKSALSERSASDNNITSSPATGALNTMHSRSNSQSFSAESLDSVVHNCTIEQKPLISGQGDGKSMHNTPEWRRRLLKGDMGYGDQKDLFSPMGLENVFQKPSSDGDIDTRKHKSKLGLFKGLGAMPSSPPPWPSTDRAEFGAVGASPGVKSESNVQNLYESPKGNTSVRGSSSVVRHENGWVPRTVSGQIEFENENFSPVYLTTNLEIGGLPQPSPTLRGSDLAQRLRHLGSSPLSTHSTNANLGDHATSQMHGNSSFAKLQDDTLPEDLPTGTPDLGEVGRFVELKRGGYSRDGSFRRRPLSPSPLPKATQRVSDDLTTFGSGAHTDSEKMNVTMPEEMPFDIHSLSQSLATPHRPKAPKHLSPDRAQGSGSPLKLFEAHDTFTSNRLQRRLSQLENKTEKTTINPERINKAEPLNSAETNVRLTSVEEASVQKTTGANSTILVGRSHAQKSRVETFGRGQLDQYQFPEGFTSFPSEDSHLGDSDPEDSPCSDIAPPGTRQPLKFHFSDSPRARESSKSKRQGLTRVSNPFRSSSQLKRQSVRSSSCPAPQQESITEPEYAEGKRGPTSPFKNPTPKRRRTLYSGDDDQDDIFGDNRLTSIKDSHVTMQSVIGRKRKDARHEHSINIADPEVLARRHILRPRNPTPSQRRRDDGLSAEIMEATDAFILSSPKLTTIREHLNSPGGSNTLSDESRAAVVASEVAAFSMKRVQVMKDDSRKKSVTTQDFLDEAVKIMEYIRAKGRPASGLGSLEETESEALIDECNNELPSTSLSFSRPPSREGHLSEWREPNKYELDPNVMSHLRKFQEKESDDFMGFSIRSLRFSRMRGPGSPGANSVVVEQNNIRITDNQERYENTQSHDDNKFNSQPRTNSTHPSTASSMGQTIATASSRRSEHVATLAPEAVVHLIPEQIAGMSFDREKNIWVRQKNPSKELRTNDDNSATLESEDDPFGHIPDLTVDETAELLLQNASSRRRPTAETFLEESEECHALAKGRPVTRESKAIPAVDSSSVPSKASRFAWSFPKTETRATSWSDQETRNGGTREMPQIPTAYSTPKPDENDVEHEIKYFEGRGTAQPAVRNTHVRDITISISSPRPLPKHASEMQYLQGGQQNAASDPQRHDQLWKYADSASTRKKKTNRYHLTGAKTRPTSRNRAFQGDGNISILDDTAPQNYRMQLSMSVSASAFGSRAQDDALVPTVSSPTKGDITFMLSDLPEFTLNQVDECELPHRVIAKRDGNRFSNVLEDRYALGTAGLVKALQDVEPDEPYWEDLRELSLKAKSLTNLHRLDEFCYRLEELDISNNAINQVEGIPFTVRRLQAQKNSLTGLTSWALLMNLQHLDISQNDIDSLDGLSQLVHLRSLKVDNNKVTSLASILQLDGLIELNARGNKIETVDFDGANLSSASILGQCKMLRSLRLCGNKTTKLRVDGYFPNLESLYVDDNSLDKVVGLEDLTCLRTFSAREQTPKADSDAENRVGNLIRNPDVRSLYISVNPARFLDVSQHLLNLQRLELASMGLKALPDNFGQLTPNLRSINLNFNSIKDLRPLLNIKRLNELLIAGNKLARLRTNLAVIGRLTTLAKLDLRGNPLTLRFYAPTIEDRVMSLRYRPFKDDSPDKFILPPRNQDADYQYLSRLDEETRLRRRVHEMMLATSCRSLQELDGLTLDKAKILVKDDIWQRLLCLGIIRRSENTDRNTLE</sequence>
<dbReference type="Pfam" id="PF12799">
    <property type="entry name" value="LRR_4"/>
    <property type="match status" value="1"/>
</dbReference>
<feature type="compositionally biased region" description="Polar residues" evidence="3">
    <location>
        <begin position="938"/>
        <end position="964"/>
    </location>
</feature>
<feature type="region of interest" description="Disordered" evidence="3">
    <location>
        <begin position="422"/>
        <end position="446"/>
    </location>
</feature>
<feature type="compositionally biased region" description="Polar residues" evidence="3">
    <location>
        <begin position="305"/>
        <end position="326"/>
    </location>
</feature>
<keyword evidence="5" id="KW-1185">Reference proteome</keyword>
<dbReference type="InterPro" id="IPR025875">
    <property type="entry name" value="Leu-rich_rpt_4"/>
</dbReference>
<feature type="region of interest" description="Disordered" evidence="3">
    <location>
        <begin position="532"/>
        <end position="669"/>
    </location>
</feature>
<feature type="region of interest" description="Disordered" evidence="3">
    <location>
        <begin position="1002"/>
        <end position="1026"/>
    </location>
</feature>
<protein>
    <recommendedName>
        <fullName evidence="6">Septation initiation network scaffold protein cdc11</fullName>
    </recommendedName>
</protein>